<reference evidence="2" key="1">
    <citation type="submission" date="2019-05" db="EMBL/GenBank/DDBJ databases">
        <title>Annotation for the trematode Fasciolopsis buski.</title>
        <authorList>
            <person name="Choi Y.-J."/>
        </authorList>
    </citation>
    <scope>NUCLEOTIDE SEQUENCE</scope>
    <source>
        <strain evidence="2">HT</strain>
        <tissue evidence="2">Whole worm</tissue>
    </source>
</reference>
<feature type="region of interest" description="Disordered" evidence="1">
    <location>
        <begin position="293"/>
        <end position="321"/>
    </location>
</feature>
<organism evidence="2 3">
    <name type="scientific">Fasciolopsis buskii</name>
    <dbReference type="NCBI Taxonomy" id="27845"/>
    <lineage>
        <taxon>Eukaryota</taxon>
        <taxon>Metazoa</taxon>
        <taxon>Spiralia</taxon>
        <taxon>Lophotrochozoa</taxon>
        <taxon>Platyhelminthes</taxon>
        <taxon>Trematoda</taxon>
        <taxon>Digenea</taxon>
        <taxon>Plagiorchiida</taxon>
        <taxon>Echinostomata</taxon>
        <taxon>Echinostomatoidea</taxon>
        <taxon>Fasciolidae</taxon>
        <taxon>Fasciolopsis</taxon>
    </lineage>
</organism>
<feature type="compositionally biased region" description="Polar residues" evidence="1">
    <location>
        <begin position="65"/>
        <end position="81"/>
    </location>
</feature>
<comment type="caution">
    <text evidence="2">The sequence shown here is derived from an EMBL/GenBank/DDBJ whole genome shotgun (WGS) entry which is preliminary data.</text>
</comment>
<dbReference type="EMBL" id="LUCM01006656">
    <property type="protein sequence ID" value="KAA0190954.1"/>
    <property type="molecule type" value="Genomic_DNA"/>
</dbReference>
<evidence type="ECO:0000313" key="3">
    <source>
        <dbReference type="Proteomes" id="UP000728185"/>
    </source>
</evidence>
<protein>
    <submittedName>
        <fullName evidence="2">Uncharacterized protein</fullName>
    </submittedName>
</protein>
<dbReference type="OrthoDB" id="6221274at2759"/>
<name>A0A8E0RR20_9TREM</name>
<dbReference type="Proteomes" id="UP000728185">
    <property type="component" value="Unassembled WGS sequence"/>
</dbReference>
<proteinExistence type="predicted"/>
<gene>
    <name evidence="2" type="ORF">FBUS_02466</name>
</gene>
<feature type="region of interest" description="Disordered" evidence="1">
    <location>
        <begin position="103"/>
        <end position="157"/>
    </location>
</feature>
<feature type="region of interest" description="Disordered" evidence="1">
    <location>
        <begin position="61"/>
        <end position="81"/>
    </location>
</feature>
<evidence type="ECO:0000256" key="1">
    <source>
        <dbReference type="SAM" id="MobiDB-lite"/>
    </source>
</evidence>
<feature type="compositionally biased region" description="Polar residues" evidence="1">
    <location>
        <begin position="106"/>
        <end position="120"/>
    </location>
</feature>
<sequence length="500" mass="56092">MFSIAQQNGIVIYSLSFLRYTFQVKYKALTEAEDIDTLKKILPHVDLETGLKHRTVQRDPITGLGTVSSSNGERARPRTQSVGRRTYNPTLIAWDADTEKVESIRPASSTKRTPSRNPISLTGDLGDEVDNMRATNRPRVGTPREPQRDPISGRGNFGDREWDPIWKYNGRMRRAKSFNGDRGNPLTGENVKTFTVNVEEKQSSRKPVKNGSARNIFTGDNCTTYTVSPELKSPSKKHNLVEDPESAFTFELDVFLHTYKHNLSRFSLDSARNAITGENCACYDYNAEVRNSRKRTPVQSSNPLSGENMSTFNVSKEERTRPTKPYVYKNTVTGENLASYKITPIERNVTPKTLTERQNPLSGENVSTYTYRVGEGKPAIKKRDISSPITGEGARGRTYTVSIEERPASSGASDSQGARVRARSYGPTRNILTGENCDTYYVCKEMRSERISNSGPSSGPLSSRGNFPHTQECLLTTVNTIFTYRYKVDFMTNSKGFFHS</sequence>
<evidence type="ECO:0000313" key="2">
    <source>
        <dbReference type="EMBL" id="KAA0190954.1"/>
    </source>
</evidence>
<keyword evidence="3" id="KW-1185">Reference proteome</keyword>
<feature type="compositionally biased region" description="Polar residues" evidence="1">
    <location>
        <begin position="297"/>
        <end position="314"/>
    </location>
</feature>
<dbReference type="AlphaFoldDB" id="A0A8E0RR20"/>
<accession>A0A8E0RR20</accession>